<dbReference type="AlphaFoldDB" id="A0A1X6NJT6"/>
<keyword evidence="2" id="KW-1185">Reference proteome</keyword>
<reference evidence="1 2" key="1">
    <citation type="submission" date="2017-03" db="EMBL/GenBank/DDBJ databases">
        <title>WGS assembly of Porphyra umbilicalis.</title>
        <authorList>
            <person name="Brawley S.H."/>
            <person name="Blouin N.A."/>
            <person name="Ficko-Blean E."/>
            <person name="Wheeler G.L."/>
            <person name="Lohr M."/>
            <person name="Goodson H.V."/>
            <person name="Jenkins J.W."/>
            <person name="Blaby-Haas C.E."/>
            <person name="Helliwell K.E."/>
            <person name="Chan C."/>
            <person name="Marriage T."/>
            <person name="Bhattacharya D."/>
            <person name="Klein A.S."/>
            <person name="Badis Y."/>
            <person name="Brodie J."/>
            <person name="Cao Y."/>
            <person name="Collen J."/>
            <person name="Dittami S.M."/>
            <person name="Gachon C.M."/>
            <person name="Green B.R."/>
            <person name="Karpowicz S."/>
            <person name="Kim J.W."/>
            <person name="Kudahl U."/>
            <person name="Lin S."/>
            <person name="Michel G."/>
            <person name="Mittag M."/>
            <person name="Olson B.J."/>
            <person name="Pangilinan J."/>
            <person name="Peng Y."/>
            <person name="Qiu H."/>
            <person name="Shu S."/>
            <person name="Singer J.T."/>
            <person name="Smith A.G."/>
            <person name="Sprecher B.N."/>
            <person name="Wagner V."/>
            <person name="Wang W."/>
            <person name="Wang Z.-Y."/>
            <person name="Yan J."/>
            <person name="Yarish C."/>
            <person name="Zoeuner-Riek S."/>
            <person name="Zhuang Y."/>
            <person name="Zou Y."/>
            <person name="Lindquist E.A."/>
            <person name="Grimwood J."/>
            <person name="Barry K."/>
            <person name="Rokhsar D.S."/>
            <person name="Schmutz J."/>
            <person name="Stiller J.W."/>
            <person name="Grossman A.R."/>
            <person name="Prochnik S.E."/>
        </authorList>
    </citation>
    <scope>NUCLEOTIDE SEQUENCE [LARGE SCALE GENOMIC DNA]</scope>
    <source>
        <strain evidence="1">4086291</strain>
    </source>
</reference>
<name>A0A1X6NJT6_PORUM</name>
<feature type="non-terminal residue" evidence="1">
    <location>
        <position position="62"/>
    </location>
</feature>
<evidence type="ECO:0000313" key="1">
    <source>
        <dbReference type="EMBL" id="OSX68865.1"/>
    </source>
</evidence>
<evidence type="ECO:0000313" key="2">
    <source>
        <dbReference type="Proteomes" id="UP000218209"/>
    </source>
</evidence>
<protein>
    <submittedName>
        <fullName evidence="1">Uncharacterized protein</fullName>
    </submittedName>
</protein>
<feature type="non-terminal residue" evidence="1">
    <location>
        <position position="1"/>
    </location>
</feature>
<proteinExistence type="predicted"/>
<dbReference type="EMBL" id="KV920008">
    <property type="protein sequence ID" value="OSX68865.1"/>
    <property type="molecule type" value="Genomic_DNA"/>
</dbReference>
<gene>
    <name evidence="1" type="ORF">BU14_2155s0001</name>
</gene>
<accession>A0A1X6NJT6</accession>
<organism evidence="1 2">
    <name type="scientific">Porphyra umbilicalis</name>
    <name type="common">Purple laver</name>
    <name type="synonym">Red alga</name>
    <dbReference type="NCBI Taxonomy" id="2786"/>
    <lineage>
        <taxon>Eukaryota</taxon>
        <taxon>Rhodophyta</taxon>
        <taxon>Bangiophyceae</taxon>
        <taxon>Bangiales</taxon>
        <taxon>Bangiaceae</taxon>
        <taxon>Porphyra</taxon>
    </lineage>
</organism>
<sequence>LPKLGYVHVGNQALVTDDGQLFIDPSFVELKWFHWKGTSIRSHRKVNYISAMRAWCRSEHGR</sequence>
<dbReference type="Proteomes" id="UP000218209">
    <property type="component" value="Unassembled WGS sequence"/>
</dbReference>